<organism evidence="2 3">
    <name type="scientific">Plectus sambesii</name>
    <dbReference type="NCBI Taxonomy" id="2011161"/>
    <lineage>
        <taxon>Eukaryota</taxon>
        <taxon>Metazoa</taxon>
        <taxon>Ecdysozoa</taxon>
        <taxon>Nematoda</taxon>
        <taxon>Chromadorea</taxon>
        <taxon>Plectida</taxon>
        <taxon>Plectina</taxon>
        <taxon>Plectoidea</taxon>
        <taxon>Plectidae</taxon>
        <taxon>Plectus</taxon>
    </lineage>
</organism>
<proteinExistence type="predicted"/>
<feature type="compositionally biased region" description="Basic and acidic residues" evidence="1">
    <location>
        <begin position="33"/>
        <end position="51"/>
    </location>
</feature>
<evidence type="ECO:0000313" key="2">
    <source>
        <dbReference type="Proteomes" id="UP000887566"/>
    </source>
</evidence>
<dbReference type="Proteomes" id="UP000887566">
    <property type="component" value="Unplaced"/>
</dbReference>
<dbReference type="WBParaSite" id="PSAMB.scaffold515size48503.g6744.t1">
    <property type="protein sequence ID" value="PSAMB.scaffold515size48503.g6744.t1"/>
    <property type="gene ID" value="PSAMB.scaffold515size48503.g6744"/>
</dbReference>
<evidence type="ECO:0000256" key="1">
    <source>
        <dbReference type="SAM" id="MobiDB-lite"/>
    </source>
</evidence>
<evidence type="ECO:0000313" key="3">
    <source>
        <dbReference type="WBParaSite" id="PSAMB.scaffold515size48503.g6744.t1"/>
    </source>
</evidence>
<accession>A0A914WRU1</accession>
<feature type="compositionally biased region" description="Polar residues" evidence="1">
    <location>
        <begin position="61"/>
        <end position="78"/>
    </location>
</feature>
<protein>
    <submittedName>
        <fullName evidence="3">Uncharacterized protein</fullName>
    </submittedName>
</protein>
<keyword evidence="2" id="KW-1185">Reference proteome</keyword>
<dbReference type="AlphaFoldDB" id="A0A914WRU1"/>
<sequence>MDWKETDGVLHARTLEGGQICSRRRWRGQLAAKAHERQLTTAEQRRRREGDAGSVVAGGHPSSSISKGRQLIDSSGQRNGWRPIDHSQSVAGDATRRRTDPPVPID</sequence>
<feature type="region of interest" description="Disordered" evidence="1">
    <location>
        <begin position="31"/>
        <end position="106"/>
    </location>
</feature>
<reference evidence="3" key="1">
    <citation type="submission" date="2022-11" db="UniProtKB">
        <authorList>
            <consortium name="WormBaseParasite"/>
        </authorList>
    </citation>
    <scope>IDENTIFICATION</scope>
</reference>
<name>A0A914WRU1_9BILA</name>